<evidence type="ECO:0000313" key="1">
    <source>
        <dbReference type="EMBL" id="HIS82349.1"/>
    </source>
</evidence>
<organism evidence="1 2">
    <name type="scientific">Candidatus Scatenecus faecavium</name>
    <dbReference type="NCBI Taxonomy" id="2840915"/>
    <lineage>
        <taxon>Bacteria</taxon>
        <taxon>Candidatus Scatenecus</taxon>
    </lineage>
</organism>
<reference evidence="1" key="1">
    <citation type="submission" date="2020-10" db="EMBL/GenBank/DDBJ databases">
        <authorList>
            <person name="Gilroy R."/>
        </authorList>
    </citation>
    <scope>NUCLEOTIDE SEQUENCE</scope>
    <source>
        <strain evidence="1">CHK152-2994</strain>
    </source>
</reference>
<sequence>MSILLKHIKDKMNRVFALYVCMLCTIKNCKNPKKGKKFAKPLANVIANELDELSTYFEHF</sequence>
<comment type="caution">
    <text evidence="1">The sequence shown here is derived from an EMBL/GenBank/DDBJ whole genome shotgun (WGS) entry which is preliminary data.</text>
</comment>
<reference evidence="1" key="2">
    <citation type="journal article" date="2021" name="PeerJ">
        <title>Extensive microbial diversity within the chicken gut microbiome revealed by metagenomics and culture.</title>
        <authorList>
            <person name="Gilroy R."/>
            <person name="Ravi A."/>
            <person name="Getino M."/>
            <person name="Pursley I."/>
            <person name="Horton D.L."/>
            <person name="Alikhan N.F."/>
            <person name="Baker D."/>
            <person name="Gharbi K."/>
            <person name="Hall N."/>
            <person name="Watson M."/>
            <person name="Adriaenssens E.M."/>
            <person name="Foster-Nyarko E."/>
            <person name="Jarju S."/>
            <person name="Secka A."/>
            <person name="Antonio M."/>
            <person name="Oren A."/>
            <person name="Chaudhuri R.R."/>
            <person name="La Ragione R."/>
            <person name="Hildebrand F."/>
            <person name="Pallen M.J."/>
        </authorList>
    </citation>
    <scope>NUCLEOTIDE SEQUENCE</scope>
    <source>
        <strain evidence="1">CHK152-2994</strain>
    </source>
</reference>
<dbReference type="EMBL" id="DVJO01000044">
    <property type="protein sequence ID" value="HIS82349.1"/>
    <property type="molecule type" value="Genomic_DNA"/>
</dbReference>
<dbReference type="Proteomes" id="UP000824139">
    <property type="component" value="Unassembled WGS sequence"/>
</dbReference>
<evidence type="ECO:0000313" key="2">
    <source>
        <dbReference type="Proteomes" id="UP000824139"/>
    </source>
</evidence>
<dbReference type="AlphaFoldDB" id="A0A9D1FUI4"/>
<proteinExistence type="predicted"/>
<gene>
    <name evidence="1" type="ORF">IAD41_01920</name>
</gene>
<accession>A0A9D1FUI4</accession>
<protein>
    <submittedName>
        <fullName evidence="1">Uncharacterized protein</fullName>
    </submittedName>
</protein>
<name>A0A9D1FUI4_9BACT</name>